<gene>
    <name evidence="2" type="ORF">SDC9_51092</name>
</gene>
<dbReference type="Gene3D" id="3.30.565.10">
    <property type="entry name" value="Histidine kinase-like ATPase, C-terminal domain"/>
    <property type="match status" value="2"/>
</dbReference>
<feature type="domain" description="Histidine kinase/HSP90-like ATPase" evidence="1">
    <location>
        <begin position="753"/>
        <end position="874"/>
    </location>
</feature>
<name>A0A644WMU0_9ZZZZ</name>
<evidence type="ECO:0000259" key="1">
    <source>
        <dbReference type="SMART" id="SM00387"/>
    </source>
</evidence>
<comment type="caution">
    <text evidence="2">The sequence shown here is derived from an EMBL/GenBank/DDBJ whole genome shotgun (WGS) entry which is preliminary data.</text>
</comment>
<reference evidence="2" key="1">
    <citation type="submission" date="2019-08" db="EMBL/GenBank/DDBJ databases">
        <authorList>
            <person name="Kucharzyk K."/>
            <person name="Murdoch R.W."/>
            <person name="Higgins S."/>
            <person name="Loffler F."/>
        </authorList>
    </citation>
    <scope>NUCLEOTIDE SEQUENCE</scope>
</reference>
<proteinExistence type="predicted"/>
<dbReference type="EMBL" id="VSSQ01001073">
    <property type="protein sequence ID" value="MPM04811.1"/>
    <property type="molecule type" value="Genomic_DNA"/>
</dbReference>
<organism evidence="2">
    <name type="scientific">bioreactor metagenome</name>
    <dbReference type="NCBI Taxonomy" id="1076179"/>
    <lineage>
        <taxon>unclassified sequences</taxon>
        <taxon>metagenomes</taxon>
        <taxon>ecological metagenomes</taxon>
    </lineage>
</organism>
<dbReference type="InterPro" id="IPR003594">
    <property type="entry name" value="HATPase_dom"/>
</dbReference>
<evidence type="ECO:0000313" key="2">
    <source>
        <dbReference type="EMBL" id="MPM04811.1"/>
    </source>
</evidence>
<accession>A0A644WMU0</accession>
<dbReference type="Pfam" id="PF13589">
    <property type="entry name" value="HATPase_c_3"/>
    <property type="match status" value="1"/>
</dbReference>
<protein>
    <recommendedName>
        <fullName evidence="1">Histidine kinase/HSP90-like ATPase domain-containing protein</fullName>
    </recommendedName>
</protein>
<dbReference type="SUPFAM" id="SSF55874">
    <property type="entry name" value="ATPase domain of HSP90 chaperone/DNA topoisomerase II/histidine kinase"/>
    <property type="match status" value="2"/>
</dbReference>
<dbReference type="Pfam" id="PF02518">
    <property type="entry name" value="HATPase_c"/>
    <property type="match status" value="1"/>
</dbReference>
<dbReference type="InterPro" id="IPR036890">
    <property type="entry name" value="HATPase_C_sf"/>
</dbReference>
<sequence length="878" mass="100759">MGEKRIVIDPRIIQHLGRDLITSPDVAIIELIKNSIDAKSKIVNIHLFERFDKVTECKSFLTTLPKEVLDFVPENLKKLSVLVVEDKGFGMSTTQLEDGFLKIGTDIKSNKTGDDVILGEKGIGRLAAQRLGEALIVETASESESFISLTYLDWNKIVKGEEVVPYDQIIGSPNSYTRLWIFNVNFEELLEYPVQLSLDSTNEITEINRDLQSALNFLVSPFNSTRSSAVINMYFNDKPLETRFPVEMLELSESTHYFLFNNSNNDILLNYGLKLQPWYIERIHRALVKAEAFARLKKPHDFYQDLLNENTSRIDQALTFKINQEELCERIASFYEDVYPNLINKNNKENIEKYFYDEASKMVSRLCEIAPISGEIYSFKQNAAIGDNIIIESVKQRNKSEKIKNIDLKKLKQFLDNYNGIKLYRGSYRIGFLGNKESDWIKLQQYRTKGQQWFRFDLGNTVGYVSLNDPHQEKIKEISSRLDISQNYVSEAFKNLIYIVFNRMFYELNQKANGIVKVILEEEGLLGEPLTKRVKKNVDLVQQMIKKNKKMMSTIQEVSRTLEKKVVIDGASASMPKTTYEFVTKVIDDINEHFKEDQDTHSEAANLLAEADQQLKIIEVESYNNYKLMANGLITETITHELHSLSTANIDNQVDGHFESLKDYFSANKEAKVYNSHVYPIKNSYSVISNKILQIGDMYSFLEKTFIKKGTYDEFIEQNIKELAGQVYANLTKASKSNKINLVCETNDLSWFVPKGVLVHVFYNLFSNSRYWIDIRRKRAEKDSAYAHNGDDQITVEPLGTDGLIISDTGTGVTSNMQDILFEPLQSGKPYNEGRGMGLYIVKKLMNSFNGDIILLPDLNAFGNRYKFLLTTDKAEEL</sequence>
<dbReference type="SMART" id="SM00387">
    <property type="entry name" value="HATPase_c"/>
    <property type="match status" value="1"/>
</dbReference>
<dbReference type="AlphaFoldDB" id="A0A644WMU0"/>